<sequence length="162" mass="18369">MPKPSSTSCSIPSSISTTWLSVTVDHLIPAIIGYSWRLLVVYGHNPDKWSRDPYWTLTHRLNCEVESSIYNEQEILYIMHLLVDTDTLARVVSSKLSGNETAWTLQEECGVSETTSFLRLVNMAEERKVIVGVTTPSVEGEWNIALLRKKFDQNVSFLKYAS</sequence>
<reference evidence="1" key="1">
    <citation type="submission" date="2021-06" db="EMBL/GenBank/DDBJ databases">
        <authorList>
            <person name="Kallberg Y."/>
            <person name="Tangrot J."/>
            <person name="Rosling A."/>
        </authorList>
    </citation>
    <scope>NUCLEOTIDE SEQUENCE</scope>
    <source>
        <strain evidence="1">CL356</strain>
    </source>
</reference>
<proteinExistence type="predicted"/>
<protein>
    <submittedName>
        <fullName evidence="1">12990_t:CDS:1</fullName>
    </submittedName>
</protein>
<dbReference type="Proteomes" id="UP000789525">
    <property type="component" value="Unassembled WGS sequence"/>
</dbReference>
<accession>A0ACA9P5C2</accession>
<feature type="non-terminal residue" evidence="1">
    <location>
        <position position="162"/>
    </location>
</feature>
<gene>
    <name evidence="1" type="ORF">ACOLOM_LOCUS9909</name>
</gene>
<comment type="caution">
    <text evidence="1">The sequence shown here is derived from an EMBL/GenBank/DDBJ whole genome shotgun (WGS) entry which is preliminary data.</text>
</comment>
<keyword evidence="2" id="KW-1185">Reference proteome</keyword>
<organism evidence="1 2">
    <name type="scientific">Acaulospora colombiana</name>
    <dbReference type="NCBI Taxonomy" id="27376"/>
    <lineage>
        <taxon>Eukaryota</taxon>
        <taxon>Fungi</taxon>
        <taxon>Fungi incertae sedis</taxon>
        <taxon>Mucoromycota</taxon>
        <taxon>Glomeromycotina</taxon>
        <taxon>Glomeromycetes</taxon>
        <taxon>Diversisporales</taxon>
        <taxon>Acaulosporaceae</taxon>
        <taxon>Acaulospora</taxon>
    </lineage>
</organism>
<evidence type="ECO:0000313" key="1">
    <source>
        <dbReference type="EMBL" id="CAG8692978.1"/>
    </source>
</evidence>
<dbReference type="EMBL" id="CAJVPT010030044">
    <property type="protein sequence ID" value="CAG8692978.1"/>
    <property type="molecule type" value="Genomic_DNA"/>
</dbReference>
<name>A0ACA9P5C2_9GLOM</name>
<evidence type="ECO:0000313" key="2">
    <source>
        <dbReference type="Proteomes" id="UP000789525"/>
    </source>
</evidence>